<feature type="transmembrane region" description="Helical" evidence="8">
    <location>
        <begin position="166"/>
        <end position="186"/>
    </location>
</feature>
<evidence type="ECO:0000256" key="7">
    <source>
        <dbReference type="ARBA" id="ARBA00023136"/>
    </source>
</evidence>
<keyword evidence="5 8" id="KW-0812">Transmembrane</keyword>
<comment type="similarity">
    <text evidence="2">Belongs to the AzlC family.</text>
</comment>
<keyword evidence="10" id="KW-1185">Reference proteome</keyword>
<name>A0A934M027_9RHOB</name>
<feature type="transmembrane region" description="Helical" evidence="8">
    <location>
        <begin position="71"/>
        <end position="93"/>
    </location>
</feature>
<evidence type="ECO:0000256" key="3">
    <source>
        <dbReference type="ARBA" id="ARBA00022448"/>
    </source>
</evidence>
<gene>
    <name evidence="9" type="ORF">JAO82_05370</name>
</gene>
<dbReference type="RefSeq" id="WP_198685335.1">
    <property type="nucleotide sequence ID" value="NZ_JAEIJD010000003.1"/>
</dbReference>
<dbReference type="Pfam" id="PF03591">
    <property type="entry name" value="AzlC"/>
    <property type="match status" value="1"/>
</dbReference>
<evidence type="ECO:0000256" key="1">
    <source>
        <dbReference type="ARBA" id="ARBA00004651"/>
    </source>
</evidence>
<keyword evidence="7 8" id="KW-0472">Membrane</keyword>
<keyword evidence="6 8" id="KW-1133">Transmembrane helix</keyword>
<feature type="transmembrane region" description="Helical" evidence="8">
    <location>
        <begin position="46"/>
        <end position="65"/>
    </location>
</feature>
<sequence>MASTTVNSYFWAGLRAGAPFVVVVAPFGLLFGVLATEAGLNVFESMTFAVTVFAGASQFAALQLMQENAPTIVVLASSLAVNLRMAMYSASLTPYMGKAPLWQRAFAAFFMVDQSYAVSYARFETDPAMTIPDRMAYYAGTCALIAPIWAVATLVGALMGARIPDAFALDFALPITFLAMIAPMLRTPAHVAAALVAVVASIPGSLLPYNLGLLVAGGAGMLVGARTELLLENRKERT</sequence>
<protein>
    <submittedName>
        <fullName evidence="9">AzlC family ABC transporter permease</fullName>
    </submittedName>
</protein>
<comment type="subcellular location">
    <subcellularLocation>
        <location evidence="1">Cell membrane</location>
        <topology evidence="1">Multi-pass membrane protein</topology>
    </subcellularLocation>
</comment>
<evidence type="ECO:0000256" key="4">
    <source>
        <dbReference type="ARBA" id="ARBA00022475"/>
    </source>
</evidence>
<evidence type="ECO:0000256" key="6">
    <source>
        <dbReference type="ARBA" id="ARBA00022989"/>
    </source>
</evidence>
<evidence type="ECO:0000256" key="2">
    <source>
        <dbReference type="ARBA" id="ARBA00010735"/>
    </source>
</evidence>
<feature type="transmembrane region" description="Helical" evidence="8">
    <location>
        <begin position="12"/>
        <end position="34"/>
    </location>
</feature>
<proteinExistence type="inferred from homology"/>
<dbReference type="GO" id="GO:1903785">
    <property type="term" value="P:L-valine transmembrane transport"/>
    <property type="evidence" value="ECO:0007669"/>
    <property type="project" value="TreeGrafter"/>
</dbReference>
<feature type="transmembrane region" description="Helical" evidence="8">
    <location>
        <begin position="206"/>
        <end position="225"/>
    </location>
</feature>
<dbReference type="PANTHER" id="PTHR34979:SF1">
    <property type="entry name" value="INNER MEMBRANE PROTEIN YGAZ"/>
    <property type="match status" value="1"/>
</dbReference>
<comment type="caution">
    <text evidence="9">The sequence shown here is derived from an EMBL/GenBank/DDBJ whole genome shotgun (WGS) entry which is preliminary data.</text>
</comment>
<feature type="transmembrane region" description="Helical" evidence="8">
    <location>
        <begin position="135"/>
        <end position="159"/>
    </location>
</feature>
<reference evidence="9" key="1">
    <citation type="submission" date="2020-12" db="EMBL/GenBank/DDBJ databases">
        <title>Pontibaca salina gen. nov., sp. nov., isolated from marine sediment.</title>
        <authorList>
            <person name="Bo J."/>
            <person name="Wang S."/>
            <person name="Song X."/>
            <person name="Du Z."/>
        </authorList>
    </citation>
    <scope>NUCLEOTIDE SEQUENCE</scope>
    <source>
        <strain evidence="9">S1109L</strain>
    </source>
</reference>
<evidence type="ECO:0000256" key="5">
    <source>
        <dbReference type="ARBA" id="ARBA00022692"/>
    </source>
</evidence>
<dbReference type="AlphaFoldDB" id="A0A934M027"/>
<evidence type="ECO:0000313" key="10">
    <source>
        <dbReference type="Proteomes" id="UP000613255"/>
    </source>
</evidence>
<dbReference type="InterPro" id="IPR011606">
    <property type="entry name" value="Brnchd-chn_aa_trnsp_permease"/>
</dbReference>
<dbReference type="EMBL" id="JAEIJD010000003">
    <property type="protein sequence ID" value="MBI6629308.1"/>
    <property type="molecule type" value="Genomic_DNA"/>
</dbReference>
<keyword evidence="3" id="KW-0813">Transport</keyword>
<accession>A0A934M027</accession>
<organism evidence="9 10">
    <name type="scientific">Pontibaca salina</name>
    <dbReference type="NCBI Taxonomy" id="2795731"/>
    <lineage>
        <taxon>Bacteria</taxon>
        <taxon>Pseudomonadati</taxon>
        <taxon>Pseudomonadota</taxon>
        <taxon>Alphaproteobacteria</taxon>
        <taxon>Rhodobacterales</taxon>
        <taxon>Roseobacteraceae</taxon>
        <taxon>Pontibaca</taxon>
    </lineage>
</organism>
<evidence type="ECO:0000256" key="8">
    <source>
        <dbReference type="SAM" id="Phobius"/>
    </source>
</evidence>
<dbReference type="Proteomes" id="UP000613255">
    <property type="component" value="Unassembled WGS sequence"/>
</dbReference>
<evidence type="ECO:0000313" key="9">
    <source>
        <dbReference type="EMBL" id="MBI6629308.1"/>
    </source>
</evidence>
<dbReference type="PANTHER" id="PTHR34979">
    <property type="entry name" value="INNER MEMBRANE PROTEIN YGAZ"/>
    <property type="match status" value="1"/>
</dbReference>
<dbReference type="GO" id="GO:0005886">
    <property type="term" value="C:plasma membrane"/>
    <property type="evidence" value="ECO:0007669"/>
    <property type="project" value="UniProtKB-SubCell"/>
</dbReference>
<keyword evidence="4" id="KW-1003">Cell membrane</keyword>